<feature type="compositionally biased region" description="Low complexity" evidence="1">
    <location>
        <begin position="201"/>
        <end position="220"/>
    </location>
</feature>
<evidence type="ECO:0000313" key="3">
    <source>
        <dbReference type="Proteomes" id="UP001530315"/>
    </source>
</evidence>
<reference evidence="2 3" key="1">
    <citation type="submission" date="2024-10" db="EMBL/GenBank/DDBJ databases">
        <title>Updated reference genomes for cyclostephanoid diatoms.</title>
        <authorList>
            <person name="Roberts W.R."/>
            <person name="Alverson A.J."/>
        </authorList>
    </citation>
    <scope>NUCLEOTIDE SEQUENCE [LARGE SCALE GENOMIC DNA]</scope>
    <source>
        <strain evidence="2 3">AJA276-08</strain>
    </source>
</reference>
<dbReference type="EMBL" id="JALLAZ020001847">
    <property type="protein sequence ID" value="KAL3761675.1"/>
    <property type="molecule type" value="Genomic_DNA"/>
</dbReference>
<feature type="region of interest" description="Disordered" evidence="1">
    <location>
        <begin position="700"/>
        <end position="753"/>
    </location>
</feature>
<feature type="region of interest" description="Disordered" evidence="1">
    <location>
        <begin position="61"/>
        <end position="80"/>
    </location>
</feature>
<feature type="compositionally biased region" description="Polar residues" evidence="1">
    <location>
        <begin position="715"/>
        <end position="739"/>
    </location>
</feature>
<feature type="compositionally biased region" description="Polar residues" evidence="1">
    <location>
        <begin position="605"/>
        <end position="617"/>
    </location>
</feature>
<evidence type="ECO:0000256" key="1">
    <source>
        <dbReference type="SAM" id="MobiDB-lite"/>
    </source>
</evidence>
<name>A0ABD3MC42_9STRA</name>
<proteinExistence type="predicted"/>
<dbReference type="Proteomes" id="UP001530315">
    <property type="component" value="Unassembled WGS sequence"/>
</dbReference>
<protein>
    <submittedName>
        <fullName evidence="2">Uncharacterized protein</fullName>
    </submittedName>
</protein>
<feature type="region of interest" description="Disordered" evidence="1">
    <location>
        <begin position="346"/>
        <end position="365"/>
    </location>
</feature>
<keyword evidence="3" id="KW-1185">Reference proteome</keyword>
<accession>A0ABD3MC42</accession>
<comment type="caution">
    <text evidence="2">The sequence shown here is derived from an EMBL/GenBank/DDBJ whole genome shotgun (WGS) entry which is preliminary data.</text>
</comment>
<feature type="region of interest" description="Disordered" evidence="1">
    <location>
        <begin position="88"/>
        <end position="145"/>
    </location>
</feature>
<organism evidence="2 3">
    <name type="scientific">Stephanodiscus triporus</name>
    <dbReference type="NCBI Taxonomy" id="2934178"/>
    <lineage>
        <taxon>Eukaryota</taxon>
        <taxon>Sar</taxon>
        <taxon>Stramenopiles</taxon>
        <taxon>Ochrophyta</taxon>
        <taxon>Bacillariophyta</taxon>
        <taxon>Coscinodiscophyceae</taxon>
        <taxon>Thalassiosirophycidae</taxon>
        <taxon>Stephanodiscales</taxon>
        <taxon>Stephanodiscaceae</taxon>
        <taxon>Stephanodiscus</taxon>
    </lineage>
</organism>
<dbReference type="AlphaFoldDB" id="A0ABD3MC42"/>
<sequence>MKSPIRWARRKTPLRNETNTPIKNTMTIQLRDDRGALGMNDSCDDTDCLLSDESVITGDASHKRWPRAAVDPPEWPPQNTVTRRAAAVAVQRSSNNGEMSKSTQHSLSLASRSHDSRSNASVSAASKSHVFRGSPPRDHRCGADDTSSIWVANSDSSSCDDMTSNKNERVPRPLMKEDTNVFASELVEIPQVLLKSRCDGSDGSSSGSSSSSSSSSNDGSMPPPGFTLPRKEIRDTIKYHHKMGRILSKLALDPDMKSMVDSRVTGATFPVDAYTNHSGIMSVHSSSLNGLHCINSTGGSDVSKKIVVPNYACKIKEKKEFPICVEQWVSNFVNVVSHDAELERVPSMESGCSSSHNSSKTNRSKKLEQHLSFLERHMILQFSSSAASPTNHWPAASPSNDCHGDWTSSITDHNATSISNMPSNVSFFPIMDDLRSPLTRTSSPVGQVDDAADMDPSPKSSMAYNFSLPRVHHASSQTTLNIDYDAVADTDGGGNDEIKCQQDLDNACSELVEDIRRIKDETASMMMKIKDGIRTDIQETMEAQMQQHRSRLKLEVSEMSRRLENAAQATVKAIESFQTDKENEVLLSPLLRKASPSYPHKRMQSYGTNSSTFSSKTPNPPAAVNDINGEILLTELEKSFLSMEARILDKLTAQMDNDAIRQQLAIKEMIEEKVSKAIAGSNLETKLAVHAVKAEAERVSKMVLRDRTPPRDKTPQQTGLSKTQTSFISPTRNAPSPQISSNSKSKGDDKSWIRGNTSSVIKEAKHGSQRSLEDSFTDTMKVIDDFVADCDDIVSDFDKIAFRMQDGNDSSDSEFDSEV</sequence>
<feature type="compositionally biased region" description="Basic and acidic residues" evidence="1">
    <location>
        <begin position="700"/>
        <end position="714"/>
    </location>
</feature>
<feature type="compositionally biased region" description="Low complexity" evidence="1">
    <location>
        <begin position="347"/>
        <end position="361"/>
    </location>
</feature>
<feature type="compositionally biased region" description="Polar residues" evidence="1">
    <location>
        <begin position="97"/>
        <end position="111"/>
    </location>
</feature>
<gene>
    <name evidence="2" type="ORF">ACHAW5_002655</name>
</gene>
<feature type="region of interest" description="Disordered" evidence="1">
    <location>
        <begin position="197"/>
        <end position="229"/>
    </location>
</feature>
<evidence type="ECO:0000313" key="2">
    <source>
        <dbReference type="EMBL" id="KAL3761675.1"/>
    </source>
</evidence>
<feature type="region of interest" description="Disordered" evidence="1">
    <location>
        <begin position="597"/>
        <end position="621"/>
    </location>
</feature>